<protein>
    <submittedName>
        <fullName evidence="6">Uncharacterized protein</fullName>
    </submittedName>
</protein>
<comment type="subcellular location">
    <subcellularLocation>
        <location evidence="1">Membrane</location>
        <topology evidence="1">Multi-pass membrane protein</topology>
    </subcellularLocation>
</comment>
<evidence type="ECO:0000313" key="7">
    <source>
        <dbReference type="Proteomes" id="UP001147747"/>
    </source>
</evidence>
<dbReference type="InterPro" id="IPR045863">
    <property type="entry name" value="CorA_TM1_TM2"/>
</dbReference>
<name>A0A9W9W0K2_9EURO</name>
<keyword evidence="7" id="KW-1185">Reference proteome</keyword>
<reference evidence="6" key="1">
    <citation type="submission" date="2022-12" db="EMBL/GenBank/DDBJ databases">
        <authorList>
            <person name="Petersen C."/>
        </authorList>
    </citation>
    <scope>NUCLEOTIDE SEQUENCE</scope>
    <source>
        <strain evidence="6">IBT 29677</strain>
    </source>
</reference>
<reference evidence="6" key="2">
    <citation type="journal article" date="2023" name="IMA Fungus">
        <title>Comparative genomic study of the Penicillium genus elucidates a diverse pangenome and 15 lateral gene transfer events.</title>
        <authorList>
            <person name="Petersen C."/>
            <person name="Sorensen T."/>
            <person name="Nielsen M.R."/>
            <person name="Sondergaard T.E."/>
            <person name="Sorensen J.L."/>
            <person name="Fitzpatrick D.A."/>
            <person name="Frisvad J.C."/>
            <person name="Nielsen K.L."/>
        </authorList>
    </citation>
    <scope>NUCLEOTIDE SEQUENCE</scope>
    <source>
        <strain evidence="6">IBT 29677</strain>
    </source>
</reference>
<dbReference type="EMBL" id="JAPZBU010000008">
    <property type="protein sequence ID" value="KAJ5392681.1"/>
    <property type="molecule type" value="Genomic_DNA"/>
</dbReference>
<dbReference type="AlphaFoldDB" id="A0A9W9W0K2"/>
<dbReference type="Proteomes" id="UP001147747">
    <property type="component" value="Unassembled WGS sequence"/>
</dbReference>
<dbReference type="GeneID" id="81371788"/>
<dbReference type="InterPro" id="IPR002523">
    <property type="entry name" value="MgTranspt_CorA/ZnTranspt_ZntB"/>
</dbReference>
<dbReference type="SUPFAM" id="SSF144083">
    <property type="entry name" value="Magnesium transport protein CorA, transmembrane region"/>
    <property type="match status" value="1"/>
</dbReference>
<dbReference type="RefSeq" id="XP_056488359.1">
    <property type="nucleotide sequence ID" value="XM_056632808.1"/>
</dbReference>
<proteinExistence type="predicted"/>
<dbReference type="GO" id="GO:0046873">
    <property type="term" value="F:metal ion transmembrane transporter activity"/>
    <property type="evidence" value="ECO:0007669"/>
    <property type="project" value="InterPro"/>
</dbReference>
<comment type="caution">
    <text evidence="6">The sequence shown here is derived from an EMBL/GenBank/DDBJ whole genome shotgun (WGS) entry which is preliminary data.</text>
</comment>
<evidence type="ECO:0000256" key="3">
    <source>
        <dbReference type="ARBA" id="ARBA00022989"/>
    </source>
</evidence>
<evidence type="ECO:0000256" key="1">
    <source>
        <dbReference type="ARBA" id="ARBA00004141"/>
    </source>
</evidence>
<feature type="transmembrane region" description="Helical" evidence="5">
    <location>
        <begin position="204"/>
        <end position="222"/>
    </location>
</feature>
<evidence type="ECO:0000256" key="5">
    <source>
        <dbReference type="SAM" id="Phobius"/>
    </source>
</evidence>
<accession>A0A9W9W0K2</accession>
<dbReference type="Gene3D" id="1.20.58.340">
    <property type="entry name" value="Magnesium transport protein CorA, transmembrane region"/>
    <property type="match status" value="1"/>
</dbReference>
<dbReference type="Pfam" id="PF01544">
    <property type="entry name" value="CorA"/>
    <property type="match status" value="1"/>
</dbReference>
<keyword evidence="2 5" id="KW-0812">Transmembrane</keyword>
<keyword evidence="3 5" id="KW-1133">Transmembrane helix</keyword>
<dbReference type="GO" id="GO:0016020">
    <property type="term" value="C:membrane"/>
    <property type="evidence" value="ECO:0007669"/>
    <property type="project" value="UniProtKB-SubCell"/>
</dbReference>
<gene>
    <name evidence="6" type="ORF">N7509_008171</name>
</gene>
<dbReference type="OrthoDB" id="5428055at2759"/>
<evidence type="ECO:0000256" key="2">
    <source>
        <dbReference type="ARBA" id="ARBA00022692"/>
    </source>
</evidence>
<evidence type="ECO:0000313" key="6">
    <source>
        <dbReference type="EMBL" id="KAJ5392681.1"/>
    </source>
</evidence>
<keyword evidence="4 5" id="KW-0472">Membrane</keyword>
<sequence length="286" mass="33222">MLHNPGAKVRRKPLHNSFEDFRKPLSFSQFQSLNPLATTSSPLRSELEVLMDCFMDEEPTLHATNASVLNLAYHALRINIAEWKIYCQVMARYLSYYEYSLRNVESTIHGERGDMVDLQKWRRRALQTQHKIRSTRNFVRYWSAREQTGKEDIWSLIVNDFDLVFGQIEQYGQSLERMIPVVTSMVQLSGSQRSITESVNVRRLTYVALVFIPLSWVASIFSMADEYAPGHSKFWVYFVVSIPLCVVIVSGSYLVNIPNFDWFKLNKNRPRTVGEKKRPLSILSVN</sequence>
<feature type="transmembrane region" description="Helical" evidence="5">
    <location>
        <begin position="234"/>
        <end position="255"/>
    </location>
</feature>
<evidence type="ECO:0000256" key="4">
    <source>
        <dbReference type="ARBA" id="ARBA00023136"/>
    </source>
</evidence>
<organism evidence="6 7">
    <name type="scientific">Penicillium cosmopolitanum</name>
    <dbReference type="NCBI Taxonomy" id="1131564"/>
    <lineage>
        <taxon>Eukaryota</taxon>
        <taxon>Fungi</taxon>
        <taxon>Dikarya</taxon>
        <taxon>Ascomycota</taxon>
        <taxon>Pezizomycotina</taxon>
        <taxon>Eurotiomycetes</taxon>
        <taxon>Eurotiomycetidae</taxon>
        <taxon>Eurotiales</taxon>
        <taxon>Aspergillaceae</taxon>
        <taxon>Penicillium</taxon>
    </lineage>
</organism>